<feature type="transmembrane region" description="Helical" evidence="1">
    <location>
        <begin position="35"/>
        <end position="57"/>
    </location>
</feature>
<evidence type="ECO:0000313" key="3">
    <source>
        <dbReference type="Proteomes" id="UP001345963"/>
    </source>
</evidence>
<accession>A0ABU7BV98</accession>
<reference evidence="2 3" key="1">
    <citation type="submission" date="2021-07" db="EMBL/GenBank/DDBJ databases">
        <authorList>
            <person name="Palmer J.M."/>
        </authorList>
    </citation>
    <scope>NUCLEOTIDE SEQUENCE [LARGE SCALE GENOMIC DNA]</scope>
    <source>
        <strain evidence="2 3">AT_MEX2019</strain>
        <tissue evidence="2">Muscle</tissue>
    </source>
</reference>
<feature type="transmembrane region" description="Helical" evidence="1">
    <location>
        <begin position="7"/>
        <end position="29"/>
    </location>
</feature>
<keyword evidence="1" id="KW-1133">Transmembrane helix</keyword>
<evidence type="ECO:0000313" key="2">
    <source>
        <dbReference type="EMBL" id="MED6254269.1"/>
    </source>
</evidence>
<protein>
    <submittedName>
        <fullName evidence="2">Uncharacterized protein</fullName>
    </submittedName>
</protein>
<name>A0ABU7BV98_9TELE</name>
<keyword evidence="3" id="KW-1185">Reference proteome</keyword>
<feature type="non-terminal residue" evidence="2">
    <location>
        <position position="1"/>
    </location>
</feature>
<gene>
    <name evidence="2" type="ORF">ATANTOWER_021643</name>
</gene>
<evidence type="ECO:0000256" key="1">
    <source>
        <dbReference type="SAM" id="Phobius"/>
    </source>
</evidence>
<organism evidence="2 3">
    <name type="scientific">Ataeniobius toweri</name>
    <dbReference type="NCBI Taxonomy" id="208326"/>
    <lineage>
        <taxon>Eukaryota</taxon>
        <taxon>Metazoa</taxon>
        <taxon>Chordata</taxon>
        <taxon>Craniata</taxon>
        <taxon>Vertebrata</taxon>
        <taxon>Euteleostomi</taxon>
        <taxon>Actinopterygii</taxon>
        <taxon>Neopterygii</taxon>
        <taxon>Teleostei</taxon>
        <taxon>Neoteleostei</taxon>
        <taxon>Acanthomorphata</taxon>
        <taxon>Ovalentaria</taxon>
        <taxon>Atherinomorphae</taxon>
        <taxon>Cyprinodontiformes</taxon>
        <taxon>Goodeidae</taxon>
        <taxon>Ataeniobius</taxon>
    </lineage>
</organism>
<dbReference type="Proteomes" id="UP001345963">
    <property type="component" value="Unassembled WGS sequence"/>
</dbReference>
<dbReference type="EMBL" id="JAHUTI010069308">
    <property type="protein sequence ID" value="MED6254269.1"/>
    <property type="molecule type" value="Genomic_DNA"/>
</dbReference>
<proteinExistence type="predicted"/>
<keyword evidence="1" id="KW-0472">Membrane</keyword>
<sequence>FEKRFLTLPLVVFCRTSTIVSINLLNLIYCVWLKFRVLCTTCYISLTLLGKVVLAAARAVVGHDRHHGCNVND</sequence>
<comment type="caution">
    <text evidence="2">The sequence shown here is derived from an EMBL/GenBank/DDBJ whole genome shotgun (WGS) entry which is preliminary data.</text>
</comment>
<keyword evidence="1" id="KW-0812">Transmembrane</keyword>